<dbReference type="Proteomes" id="UP000282837">
    <property type="component" value="Unassembled WGS sequence"/>
</dbReference>
<keyword evidence="3" id="KW-1185">Reference proteome</keyword>
<feature type="transmembrane region" description="Helical" evidence="1">
    <location>
        <begin position="75"/>
        <end position="93"/>
    </location>
</feature>
<keyword evidence="1" id="KW-0472">Membrane</keyword>
<sequence length="133" mass="14109">MQDFGDPTGWSSLLLGLAALAAGAGALRQPGAWQTMIGEVEGSPTLQFVCGMMELVVGSLVYLANPWVPADLPTCLLKTLGGLMLVEALAILFACDLYTQMWLRSLGNFHRGWAGITTALGLALTILGMVRLE</sequence>
<dbReference type="EMBL" id="SACO01000001">
    <property type="protein sequence ID" value="RVU07905.1"/>
    <property type="molecule type" value="Genomic_DNA"/>
</dbReference>
<reference evidence="2 3" key="1">
    <citation type="submission" date="2019-01" db="EMBL/GenBank/DDBJ databases">
        <authorList>
            <person name="Chen W.-M."/>
        </authorList>
    </citation>
    <scope>NUCLEOTIDE SEQUENCE [LARGE SCALE GENOMIC DNA]</scope>
    <source>
        <strain evidence="2 3">FSY-9</strain>
    </source>
</reference>
<evidence type="ECO:0000256" key="1">
    <source>
        <dbReference type="SAM" id="Phobius"/>
    </source>
</evidence>
<proteinExistence type="predicted"/>
<feature type="transmembrane region" description="Helical" evidence="1">
    <location>
        <begin position="113"/>
        <end position="132"/>
    </location>
</feature>
<comment type="caution">
    <text evidence="2">The sequence shown here is derived from an EMBL/GenBank/DDBJ whole genome shotgun (WGS) entry which is preliminary data.</text>
</comment>
<dbReference type="OrthoDB" id="7410390at2"/>
<gene>
    <name evidence="2" type="ORF">EOE18_02185</name>
</gene>
<feature type="transmembrane region" description="Helical" evidence="1">
    <location>
        <begin position="44"/>
        <end position="63"/>
    </location>
</feature>
<evidence type="ECO:0000313" key="2">
    <source>
        <dbReference type="EMBL" id="RVU07905.1"/>
    </source>
</evidence>
<evidence type="ECO:0008006" key="4">
    <source>
        <dbReference type="Google" id="ProtNLM"/>
    </source>
</evidence>
<name>A0A437NDA0_9SPHN</name>
<dbReference type="AlphaFoldDB" id="A0A437NDA0"/>
<accession>A0A437NDA0</accession>
<keyword evidence="1" id="KW-1133">Transmembrane helix</keyword>
<dbReference type="RefSeq" id="WP_127705698.1">
    <property type="nucleotide sequence ID" value="NZ_SACO01000001.1"/>
</dbReference>
<protein>
    <recommendedName>
        <fullName evidence="4">DUF4149 domain-containing protein</fullName>
    </recommendedName>
</protein>
<keyword evidence="1" id="KW-0812">Transmembrane</keyword>
<evidence type="ECO:0000313" key="3">
    <source>
        <dbReference type="Proteomes" id="UP000282837"/>
    </source>
</evidence>
<organism evidence="2 3">
    <name type="scientific">Novosphingobium umbonatum</name>
    <dbReference type="NCBI Taxonomy" id="1908524"/>
    <lineage>
        <taxon>Bacteria</taxon>
        <taxon>Pseudomonadati</taxon>
        <taxon>Pseudomonadota</taxon>
        <taxon>Alphaproteobacteria</taxon>
        <taxon>Sphingomonadales</taxon>
        <taxon>Sphingomonadaceae</taxon>
        <taxon>Novosphingobium</taxon>
    </lineage>
</organism>